<dbReference type="NCBIfam" id="NF040974">
    <property type="entry name" value="RepABC_RepC"/>
    <property type="match status" value="1"/>
</dbReference>
<evidence type="ECO:0000259" key="2">
    <source>
        <dbReference type="Pfam" id="PF03428"/>
    </source>
</evidence>
<dbReference type="RefSeq" id="WP_126156319.1">
    <property type="nucleotide sequence ID" value="NZ_UZWE01000080.1"/>
</dbReference>
<feature type="compositionally biased region" description="Basic and acidic residues" evidence="1">
    <location>
        <begin position="242"/>
        <end position="252"/>
    </location>
</feature>
<evidence type="ECO:0000313" key="4">
    <source>
        <dbReference type="EMBL" id="VDS10781.1"/>
    </source>
</evidence>
<gene>
    <name evidence="4" type="ORF">PARHAE_04000</name>
</gene>
<dbReference type="InterPro" id="IPR005090">
    <property type="entry name" value="RepC_N"/>
</dbReference>
<feature type="region of interest" description="Disordered" evidence="1">
    <location>
        <begin position="219"/>
        <end position="272"/>
    </location>
</feature>
<keyword evidence="5" id="KW-1185">Reference proteome</keyword>
<proteinExistence type="predicted"/>
<dbReference type="EMBL" id="UZWE01000080">
    <property type="protein sequence ID" value="VDS10781.1"/>
    <property type="molecule type" value="Genomic_DNA"/>
</dbReference>
<feature type="domain" description="Plasmid replication protein C N-terminal" evidence="2">
    <location>
        <begin position="29"/>
        <end position="155"/>
    </location>
</feature>
<dbReference type="InterPro" id="IPR047611">
    <property type="entry name" value="RepABC_RepC"/>
</dbReference>
<evidence type="ECO:0000259" key="3">
    <source>
        <dbReference type="Pfam" id="PF11800"/>
    </source>
</evidence>
<dbReference type="AlphaFoldDB" id="A0A3S4GR51"/>
<reference evidence="4 5" key="1">
    <citation type="submission" date="2018-12" db="EMBL/GenBank/DDBJ databases">
        <authorList>
            <person name="Criscuolo A."/>
        </authorList>
    </citation>
    <scope>NUCLEOTIDE SEQUENCE [LARGE SCALE GENOMIC DNA]</scope>
    <source>
        <strain evidence="4">ACIP1116241</strain>
    </source>
</reference>
<dbReference type="OrthoDB" id="7488837at2"/>
<evidence type="ECO:0000256" key="1">
    <source>
        <dbReference type="SAM" id="MobiDB-lite"/>
    </source>
</evidence>
<dbReference type="InterPro" id="IPR021760">
    <property type="entry name" value="RepC_C"/>
</dbReference>
<accession>A0A3S4GR51</accession>
<sequence length="452" mass="49269">MTFHRPIPLGSVRAKSEGNPDACSGCLKEAFRNLSAVAKTFGISTGALHTLRAMIHCVRPGQSLTCFASTETLIRLRSGGSDRTVRRHVGELIEAGVIRRHDSPNKKRYMVRDLSSGQVLLFGFDLSPMLAREDEWKRAADLAAAEISRKRYLKTLILGRLHKLDLLASGIETNILRTILRRNLSIHELEGVLSNVEYHLTSLTVYPCSKSEAVEQNATQAPCPPGRVGVSSPTKAPCPGGKTHEQQGHKADASSTTSVSDGQNDRHQHRSDTYILETNPARYGRDLEGDREEEELLRKVVETCTEATAFAEGPVESWEDIHALGWLLAPIIGIDKEMMVQAISTHGLSPVTTLVLLLLQKGDTISNIGGYFRSLTLGVGARTFDPWRMLGPLTAPSTNAPPFPPTDPVPVHIRLWPPAERCRMAMCNANDADLVPAGTMPLGNLPQGTSSG</sequence>
<protein>
    <submittedName>
        <fullName evidence="4">Uncharacterized protein</fullName>
    </submittedName>
</protein>
<dbReference type="Proteomes" id="UP000270743">
    <property type="component" value="Unassembled WGS sequence"/>
</dbReference>
<feature type="compositionally biased region" description="Polar residues" evidence="1">
    <location>
        <begin position="253"/>
        <end position="262"/>
    </location>
</feature>
<dbReference type="Pfam" id="PF03428">
    <property type="entry name" value="RP-C"/>
    <property type="match status" value="1"/>
</dbReference>
<feature type="domain" description="Plasmid replication protein C C-terminal" evidence="3">
    <location>
        <begin position="297"/>
        <end position="390"/>
    </location>
</feature>
<feature type="compositionally biased region" description="Basic and acidic residues" evidence="1">
    <location>
        <begin position="263"/>
        <end position="272"/>
    </location>
</feature>
<dbReference type="Pfam" id="PF11800">
    <property type="entry name" value="RP-C_C"/>
    <property type="match status" value="1"/>
</dbReference>
<organism evidence="4 5">
    <name type="scientific">Paracoccus haematequi</name>
    <dbReference type="NCBI Taxonomy" id="2491866"/>
    <lineage>
        <taxon>Bacteria</taxon>
        <taxon>Pseudomonadati</taxon>
        <taxon>Pseudomonadota</taxon>
        <taxon>Alphaproteobacteria</taxon>
        <taxon>Rhodobacterales</taxon>
        <taxon>Paracoccaceae</taxon>
        <taxon>Paracoccus</taxon>
    </lineage>
</organism>
<evidence type="ECO:0000313" key="5">
    <source>
        <dbReference type="Proteomes" id="UP000270743"/>
    </source>
</evidence>
<name>A0A3S4GR51_9RHOB</name>